<dbReference type="InterPro" id="IPR025668">
    <property type="entry name" value="Tnp_DDE_dom"/>
</dbReference>
<evidence type="ECO:0000313" key="2">
    <source>
        <dbReference type="EMBL" id="KRN45642.1"/>
    </source>
</evidence>
<organism evidence="2 3">
    <name type="scientific">Kandleria vitulina DSM 20405</name>
    <dbReference type="NCBI Taxonomy" id="1410657"/>
    <lineage>
        <taxon>Bacteria</taxon>
        <taxon>Bacillati</taxon>
        <taxon>Bacillota</taxon>
        <taxon>Erysipelotrichia</taxon>
        <taxon>Erysipelotrichales</taxon>
        <taxon>Coprobacillaceae</taxon>
        <taxon>Kandleria</taxon>
    </lineage>
</organism>
<dbReference type="PATRIC" id="fig|1410657.5.peg.2039"/>
<comment type="caution">
    <text evidence="2">The sequence shown here is derived from an EMBL/GenBank/DDBJ whole genome shotgun (WGS) entry which is preliminary data.</text>
</comment>
<sequence length="52" mass="6380">MLKEDRGFTRFSRRGLDNAKMEFLLVCLGFNLRKYHHWYRKKCKEKVKSLSN</sequence>
<protein>
    <recommendedName>
        <fullName evidence="1">Transposase DDE domain-containing protein</fullName>
    </recommendedName>
</protein>
<dbReference type="Pfam" id="PF13751">
    <property type="entry name" value="DDE_Tnp_1_6"/>
    <property type="match status" value="1"/>
</dbReference>
<name>A0A0R2H6Z0_9FIRM</name>
<dbReference type="RefSeq" id="WP_080703133.1">
    <property type="nucleotide sequence ID" value="NZ_JNKN01000032.1"/>
</dbReference>
<reference evidence="2 3" key="1">
    <citation type="journal article" date="2015" name="Genome Announc.">
        <title>Expanding the biotechnology potential of lactobacilli through comparative genomics of 213 strains and associated genera.</title>
        <authorList>
            <person name="Sun Z."/>
            <person name="Harris H.M."/>
            <person name="McCann A."/>
            <person name="Guo C."/>
            <person name="Argimon S."/>
            <person name="Zhang W."/>
            <person name="Yang X."/>
            <person name="Jeffery I.B."/>
            <person name="Cooney J.C."/>
            <person name="Kagawa T.F."/>
            <person name="Liu W."/>
            <person name="Song Y."/>
            <person name="Salvetti E."/>
            <person name="Wrobel A."/>
            <person name="Rasinkangas P."/>
            <person name="Parkhill J."/>
            <person name="Rea M.C."/>
            <person name="O'Sullivan O."/>
            <person name="Ritari J."/>
            <person name="Douillard F.P."/>
            <person name="Paul Ross R."/>
            <person name="Yang R."/>
            <person name="Briner A.E."/>
            <person name="Felis G.E."/>
            <person name="de Vos W.M."/>
            <person name="Barrangou R."/>
            <person name="Klaenhammer T.R."/>
            <person name="Caufield P.W."/>
            <person name="Cui Y."/>
            <person name="Zhang H."/>
            <person name="O'Toole P.W."/>
        </authorList>
    </citation>
    <scope>NUCLEOTIDE SEQUENCE [LARGE SCALE GENOMIC DNA]</scope>
    <source>
        <strain evidence="2 3">DSM 20405</strain>
    </source>
</reference>
<dbReference type="Proteomes" id="UP000051841">
    <property type="component" value="Unassembled WGS sequence"/>
</dbReference>
<gene>
    <name evidence="2" type="ORF">IV49_GL001976</name>
</gene>
<dbReference type="AlphaFoldDB" id="A0A0R2H6Z0"/>
<evidence type="ECO:0000259" key="1">
    <source>
        <dbReference type="Pfam" id="PF13751"/>
    </source>
</evidence>
<proteinExistence type="predicted"/>
<keyword evidence="3" id="KW-1185">Reference proteome</keyword>
<dbReference type="EMBL" id="JQBL01000072">
    <property type="protein sequence ID" value="KRN45642.1"/>
    <property type="molecule type" value="Genomic_DNA"/>
</dbReference>
<evidence type="ECO:0000313" key="3">
    <source>
        <dbReference type="Proteomes" id="UP000051841"/>
    </source>
</evidence>
<feature type="domain" description="Transposase DDE" evidence="1">
    <location>
        <begin position="2"/>
        <end position="36"/>
    </location>
</feature>
<accession>A0A0R2H6Z0</accession>